<dbReference type="OrthoDB" id="411394at2759"/>
<organism evidence="2 3">
    <name type="scientific">Stachybotrys chlorohalonatus (strain IBT 40285)</name>
    <dbReference type="NCBI Taxonomy" id="1283841"/>
    <lineage>
        <taxon>Eukaryota</taxon>
        <taxon>Fungi</taxon>
        <taxon>Dikarya</taxon>
        <taxon>Ascomycota</taxon>
        <taxon>Pezizomycotina</taxon>
        <taxon>Sordariomycetes</taxon>
        <taxon>Hypocreomycetidae</taxon>
        <taxon>Hypocreales</taxon>
        <taxon>Stachybotryaceae</taxon>
        <taxon>Stachybotrys</taxon>
    </lineage>
</organism>
<dbReference type="HOGENOM" id="CLU_1305578_0_0_1"/>
<protein>
    <submittedName>
        <fullName evidence="2">Uncharacterized protein</fullName>
    </submittedName>
</protein>
<sequence length="211" mass="23649">MDQLKQVNDVTSLFAVENGLVFENHPHALSDTAEEVVAQKAPSTPPRTPDHGPNLNQLRPDQICIYRFDNAVSSRHTMVYVSEYKPPHKLTAPHLCLGLRPMDIYKDIVNRKTIPASVEPKALFQYHADKLVVSATTQTYHYMIEGGLEYGLLITDEAIVFLKIDWEGPETLYYHLAKPGPEAPVQPEHFHVYTAVGQYLAFTLMALGPPG</sequence>
<feature type="region of interest" description="Disordered" evidence="1">
    <location>
        <begin position="34"/>
        <end position="56"/>
    </location>
</feature>
<dbReference type="EMBL" id="KL661935">
    <property type="protein sequence ID" value="KFA60066.1"/>
    <property type="molecule type" value="Genomic_DNA"/>
</dbReference>
<proteinExistence type="predicted"/>
<dbReference type="InParanoid" id="A0A084Q7Y1"/>
<evidence type="ECO:0000256" key="1">
    <source>
        <dbReference type="SAM" id="MobiDB-lite"/>
    </source>
</evidence>
<dbReference type="STRING" id="1283841.A0A084Q7Y1"/>
<keyword evidence="3" id="KW-1185">Reference proteome</keyword>
<evidence type="ECO:0000313" key="3">
    <source>
        <dbReference type="Proteomes" id="UP000028524"/>
    </source>
</evidence>
<reference evidence="2 3" key="1">
    <citation type="journal article" date="2014" name="BMC Genomics">
        <title>Comparative genome sequencing reveals chemotype-specific gene clusters in the toxigenic black mold Stachybotrys.</title>
        <authorList>
            <person name="Semeiks J."/>
            <person name="Borek D."/>
            <person name="Otwinowski Z."/>
            <person name="Grishin N.V."/>
        </authorList>
    </citation>
    <scope>NUCLEOTIDE SEQUENCE [LARGE SCALE GENOMIC DNA]</scope>
    <source>
        <strain evidence="2 3">IBT 40285</strain>
    </source>
</reference>
<gene>
    <name evidence="2" type="ORF">S40285_09152</name>
</gene>
<accession>A0A084Q7Y1</accession>
<name>A0A084Q7Y1_STAC4</name>
<evidence type="ECO:0000313" key="2">
    <source>
        <dbReference type="EMBL" id="KFA60066.1"/>
    </source>
</evidence>
<dbReference type="Proteomes" id="UP000028524">
    <property type="component" value="Unassembled WGS sequence"/>
</dbReference>
<dbReference type="AlphaFoldDB" id="A0A084Q7Y1"/>